<dbReference type="AlphaFoldDB" id="A0A1Y6L143"/>
<dbReference type="InterPro" id="IPR047589">
    <property type="entry name" value="DUF11_rpt"/>
</dbReference>
<evidence type="ECO:0000313" key="3">
    <source>
        <dbReference type="Proteomes" id="UP000196485"/>
    </source>
</evidence>
<dbReference type="PIRSF" id="PIRSF014979">
    <property type="entry name" value="UCP014979"/>
    <property type="match status" value="1"/>
</dbReference>
<dbReference type="EMBL" id="FYAH01000010">
    <property type="protein sequence ID" value="SMY18044.1"/>
    <property type="molecule type" value="Genomic_DNA"/>
</dbReference>
<name>A0A1Y6L143_9GAMM</name>
<dbReference type="RefSeq" id="WP_087821756.1">
    <property type="nucleotide sequence ID" value="NZ_FYAH01000010.1"/>
</dbReference>
<evidence type="ECO:0000313" key="2">
    <source>
        <dbReference type="EMBL" id="SMY18044.1"/>
    </source>
</evidence>
<keyword evidence="1" id="KW-0732">Signal</keyword>
<keyword evidence="3" id="KW-1185">Reference proteome</keyword>
<sequence length="160" mass="18224">MKNLLLIIFTSLVMSFSVYAEKMEPLSSQMDAYLVVTDKDGKENLKPAEEVVPKDKLEYQLTYTNNTEKPLKNLVITGPIPQNTFFVSGTNNTKIKSDFVVSIDGGKTFEPEPVKRMVMKDGKEVEVIIPPEKYTAIRWMPSVPITAKEQQIFTYRIEVK</sequence>
<protein>
    <recommendedName>
        <fullName evidence="4">DUF11 domain-containing protein</fullName>
    </recommendedName>
</protein>
<evidence type="ECO:0008006" key="4">
    <source>
        <dbReference type="Google" id="ProtNLM"/>
    </source>
</evidence>
<accession>A0A1Y6L143</accession>
<proteinExistence type="predicted"/>
<organism evidence="2 3">
    <name type="scientific">Photobacterium aquimaris</name>
    <dbReference type="NCBI Taxonomy" id="512643"/>
    <lineage>
        <taxon>Bacteria</taxon>
        <taxon>Pseudomonadati</taxon>
        <taxon>Pseudomonadota</taxon>
        <taxon>Gammaproteobacteria</taxon>
        <taxon>Vibrionales</taxon>
        <taxon>Vibrionaceae</taxon>
        <taxon>Photobacterium</taxon>
    </lineage>
</organism>
<reference evidence="3" key="1">
    <citation type="submission" date="2017-06" db="EMBL/GenBank/DDBJ databases">
        <authorList>
            <person name="Rodrigo-Torres L."/>
            <person name="Arahal R. D."/>
            <person name="Lucena T."/>
        </authorList>
    </citation>
    <scope>NUCLEOTIDE SEQUENCE [LARGE SCALE GENOMIC DNA]</scope>
    <source>
        <strain evidence="3">type strain: CECT 9192</strain>
    </source>
</reference>
<dbReference type="Proteomes" id="UP000196485">
    <property type="component" value="Unassembled WGS sequence"/>
</dbReference>
<gene>
    <name evidence="2" type="ORF">PAQU9191_03377</name>
</gene>
<feature type="signal peptide" evidence="1">
    <location>
        <begin position="1"/>
        <end position="20"/>
    </location>
</feature>
<evidence type="ECO:0000256" key="1">
    <source>
        <dbReference type="SAM" id="SignalP"/>
    </source>
</evidence>
<dbReference type="InterPro" id="IPR014468">
    <property type="entry name" value="UCP014979"/>
</dbReference>
<feature type="chain" id="PRO_5012147728" description="DUF11 domain-containing protein" evidence="1">
    <location>
        <begin position="21"/>
        <end position="160"/>
    </location>
</feature>
<dbReference type="NCBIfam" id="TIGR01451">
    <property type="entry name" value="B_ant_repeat"/>
    <property type="match status" value="1"/>
</dbReference>